<reference evidence="2 3" key="1">
    <citation type="submission" date="2014-04" db="EMBL/GenBank/DDBJ databases">
        <authorList>
            <consortium name="DOE Joint Genome Institute"/>
            <person name="Kuo A."/>
            <person name="Kohler A."/>
            <person name="Nagy L.G."/>
            <person name="Floudas D."/>
            <person name="Copeland A."/>
            <person name="Barry K.W."/>
            <person name="Cichocki N."/>
            <person name="Veneault-Fourrey C."/>
            <person name="LaButti K."/>
            <person name="Lindquist E.A."/>
            <person name="Lipzen A."/>
            <person name="Lundell T."/>
            <person name="Morin E."/>
            <person name="Murat C."/>
            <person name="Sun H."/>
            <person name="Tunlid A."/>
            <person name="Henrissat B."/>
            <person name="Grigoriev I.V."/>
            <person name="Hibbett D.S."/>
            <person name="Martin F."/>
            <person name="Nordberg H.P."/>
            <person name="Cantor M.N."/>
            <person name="Hua S.X."/>
        </authorList>
    </citation>
    <scope>NUCLEOTIDE SEQUENCE [LARGE SCALE GENOMIC DNA]</scope>
    <source>
        <strain evidence="2 3">Foug A</strain>
    </source>
</reference>
<dbReference type="OrthoDB" id="2664488at2759"/>
<sequence length="187" mass="20618">MSQWPRWSKANLHPGHILHDFETHRHTSEQKKADDEACQQAKDNQAAELQKAYDRIGAMENAMAERQARESTEAPIKPLKPCPRPMKKSLGTVSGQAQDDVNTEVAAIHDVPESGTKMKGVKVNLKLRDAIEQARNQVANDVAALATCGEKKTVSIKDGKSTIEGRIKNWNNVVVSATVPQARCESK</sequence>
<accession>A0A0C3CTE3</accession>
<organism evidence="2 3">
    <name type="scientific">Scleroderma citrinum Foug A</name>
    <dbReference type="NCBI Taxonomy" id="1036808"/>
    <lineage>
        <taxon>Eukaryota</taxon>
        <taxon>Fungi</taxon>
        <taxon>Dikarya</taxon>
        <taxon>Basidiomycota</taxon>
        <taxon>Agaricomycotina</taxon>
        <taxon>Agaricomycetes</taxon>
        <taxon>Agaricomycetidae</taxon>
        <taxon>Boletales</taxon>
        <taxon>Sclerodermatineae</taxon>
        <taxon>Sclerodermataceae</taxon>
        <taxon>Scleroderma</taxon>
    </lineage>
</organism>
<keyword evidence="3" id="KW-1185">Reference proteome</keyword>
<gene>
    <name evidence="2" type="ORF">SCLCIDRAFT_33119</name>
</gene>
<protein>
    <submittedName>
        <fullName evidence="2">Uncharacterized protein</fullName>
    </submittedName>
</protein>
<dbReference type="Proteomes" id="UP000053989">
    <property type="component" value="Unassembled WGS sequence"/>
</dbReference>
<name>A0A0C3CTE3_9AGAM</name>
<feature type="region of interest" description="Disordered" evidence="1">
    <location>
        <begin position="68"/>
        <end position="98"/>
    </location>
</feature>
<dbReference type="InParanoid" id="A0A0C3CTE3"/>
<reference evidence="3" key="2">
    <citation type="submission" date="2015-01" db="EMBL/GenBank/DDBJ databases">
        <title>Evolutionary Origins and Diversification of the Mycorrhizal Mutualists.</title>
        <authorList>
            <consortium name="DOE Joint Genome Institute"/>
            <consortium name="Mycorrhizal Genomics Consortium"/>
            <person name="Kohler A."/>
            <person name="Kuo A."/>
            <person name="Nagy L.G."/>
            <person name="Floudas D."/>
            <person name="Copeland A."/>
            <person name="Barry K.W."/>
            <person name="Cichocki N."/>
            <person name="Veneault-Fourrey C."/>
            <person name="LaButti K."/>
            <person name="Lindquist E.A."/>
            <person name="Lipzen A."/>
            <person name="Lundell T."/>
            <person name="Morin E."/>
            <person name="Murat C."/>
            <person name="Riley R."/>
            <person name="Ohm R."/>
            <person name="Sun H."/>
            <person name="Tunlid A."/>
            <person name="Henrissat B."/>
            <person name="Grigoriev I.V."/>
            <person name="Hibbett D.S."/>
            <person name="Martin F."/>
        </authorList>
    </citation>
    <scope>NUCLEOTIDE SEQUENCE [LARGE SCALE GENOMIC DNA]</scope>
    <source>
        <strain evidence="3">Foug A</strain>
    </source>
</reference>
<proteinExistence type="predicted"/>
<feature type="region of interest" description="Disordered" evidence="1">
    <location>
        <begin position="23"/>
        <end position="46"/>
    </location>
</feature>
<dbReference type="HOGENOM" id="CLU_124583_0_0_1"/>
<dbReference type="EMBL" id="KN822236">
    <property type="protein sequence ID" value="KIM51855.1"/>
    <property type="molecule type" value="Genomic_DNA"/>
</dbReference>
<dbReference type="AlphaFoldDB" id="A0A0C3CTE3"/>
<evidence type="ECO:0000313" key="3">
    <source>
        <dbReference type="Proteomes" id="UP000053989"/>
    </source>
</evidence>
<feature type="compositionally biased region" description="Basic and acidic residues" evidence="1">
    <location>
        <begin position="23"/>
        <end position="35"/>
    </location>
</feature>
<evidence type="ECO:0000256" key="1">
    <source>
        <dbReference type="SAM" id="MobiDB-lite"/>
    </source>
</evidence>
<evidence type="ECO:0000313" key="2">
    <source>
        <dbReference type="EMBL" id="KIM51855.1"/>
    </source>
</evidence>